<evidence type="ECO:0000256" key="2">
    <source>
        <dbReference type="ARBA" id="ARBA00022803"/>
    </source>
</evidence>
<feature type="chain" id="PRO_5046515964" evidence="4">
    <location>
        <begin position="24"/>
        <end position="168"/>
    </location>
</feature>
<comment type="caution">
    <text evidence="5">The sequence shown here is derived from an EMBL/GenBank/DDBJ whole genome shotgun (WGS) entry which is preliminary data.</text>
</comment>
<keyword evidence="2 3" id="KW-0802">TPR repeat</keyword>
<evidence type="ECO:0000256" key="1">
    <source>
        <dbReference type="ARBA" id="ARBA00022737"/>
    </source>
</evidence>
<evidence type="ECO:0000313" key="5">
    <source>
        <dbReference type="EMBL" id="MFC0587810.1"/>
    </source>
</evidence>
<feature type="signal peptide" evidence="4">
    <location>
        <begin position="1"/>
        <end position="23"/>
    </location>
</feature>
<dbReference type="Gene3D" id="1.25.40.10">
    <property type="entry name" value="Tetratricopeptide repeat domain"/>
    <property type="match status" value="1"/>
</dbReference>
<sequence>MRYMPAALALSAILAVTASVGQGAPPAPLDARAAALVAQGRAALAAGQADSAIDAFESALAIQPGHVAIYLNLAEATRKQGMQGKALRYYREALKIDPNNTFAIAGEGAALVEKGAVEKARRNLSRLQQICGNTCPATTELAAAIQKGPAPQVVTADQVKSQPVVTSN</sequence>
<reference evidence="5 6" key="1">
    <citation type="submission" date="2024-09" db="EMBL/GenBank/DDBJ databases">
        <authorList>
            <person name="Sun Q."/>
            <person name="Mori K."/>
        </authorList>
    </citation>
    <scope>NUCLEOTIDE SEQUENCE [LARGE SCALE GENOMIC DNA]</scope>
    <source>
        <strain evidence="5 6">NCAIM B.02537</strain>
    </source>
</reference>
<dbReference type="PROSITE" id="PS50293">
    <property type="entry name" value="TPR_REGION"/>
    <property type="match status" value="1"/>
</dbReference>
<keyword evidence="4" id="KW-0732">Signal</keyword>
<dbReference type="InterPro" id="IPR051685">
    <property type="entry name" value="Ycf3/AcsC/BcsC/TPR_MFPF"/>
</dbReference>
<dbReference type="Pfam" id="PF13432">
    <property type="entry name" value="TPR_16"/>
    <property type="match status" value="1"/>
</dbReference>
<gene>
    <name evidence="5" type="ORF">ACFFF7_00120</name>
</gene>
<protein>
    <submittedName>
        <fullName evidence="5">Tetratricopeptide repeat protein</fullName>
    </submittedName>
</protein>
<dbReference type="SMART" id="SM00028">
    <property type="entry name" value="TPR"/>
    <property type="match status" value="2"/>
</dbReference>
<dbReference type="Proteomes" id="UP001589943">
    <property type="component" value="Unassembled WGS sequence"/>
</dbReference>
<feature type="repeat" description="TPR" evidence="3">
    <location>
        <begin position="33"/>
        <end position="66"/>
    </location>
</feature>
<dbReference type="PANTHER" id="PTHR44943">
    <property type="entry name" value="CELLULOSE SYNTHASE OPERON PROTEIN C"/>
    <property type="match status" value="1"/>
</dbReference>
<proteinExistence type="predicted"/>
<dbReference type="PANTHER" id="PTHR44943:SF8">
    <property type="entry name" value="TPR REPEAT-CONTAINING PROTEIN MJ0263"/>
    <property type="match status" value="1"/>
</dbReference>
<dbReference type="EMBL" id="JBHLTL010000001">
    <property type="protein sequence ID" value="MFC0587810.1"/>
    <property type="molecule type" value="Genomic_DNA"/>
</dbReference>
<dbReference type="PROSITE" id="PS50005">
    <property type="entry name" value="TPR"/>
    <property type="match status" value="2"/>
</dbReference>
<dbReference type="InterPro" id="IPR011990">
    <property type="entry name" value="TPR-like_helical_dom_sf"/>
</dbReference>
<dbReference type="SUPFAM" id="SSF48452">
    <property type="entry name" value="TPR-like"/>
    <property type="match status" value="1"/>
</dbReference>
<keyword evidence="6" id="KW-1185">Reference proteome</keyword>
<dbReference type="InterPro" id="IPR019734">
    <property type="entry name" value="TPR_rpt"/>
</dbReference>
<evidence type="ECO:0000256" key="4">
    <source>
        <dbReference type="SAM" id="SignalP"/>
    </source>
</evidence>
<dbReference type="RefSeq" id="WP_379479334.1">
    <property type="nucleotide sequence ID" value="NZ_JBHLTL010000001.1"/>
</dbReference>
<feature type="repeat" description="TPR" evidence="3">
    <location>
        <begin position="67"/>
        <end position="100"/>
    </location>
</feature>
<keyword evidence="1" id="KW-0677">Repeat</keyword>
<accession>A0ABV6PDA7</accession>
<name>A0ABV6PDA7_9SPHN</name>
<organism evidence="5 6">
    <name type="scientific">Novosphingobium aquiterrae</name>
    <dbReference type="NCBI Taxonomy" id="624388"/>
    <lineage>
        <taxon>Bacteria</taxon>
        <taxon>Pseudomonadati</taxon>
        <taxon>Pseudomonadota</taxon>
        <taxon>Alphaproteobacteria</taxon>
        <taxon>Sphingomonadales</taxon>
        <taxon>Sphingomonadaceae</taxon>
        <taxon>Novosphingobium</taxon>
    </lineage>
</organism>
<evidence type="ECO:0000313" key="6">
    <source>
        <dbReference type="Proteomes" id="UP001589943"/>
    </source>
</evidence>
<evidence type="ECO:0000256" key="3">
    <source>
        <dbReference type="PROSITE-ProRule" id="PRU00339"/>
    </source>
</evidence>